<sequence length="179" mass="19550">MEPLDELFFDSTCTAFSLLMHDILNRCGGMKIILSHAGYVVLPPLINRFQSAAPGALGPRSAARVSRSRRSSLNVYFDLAGAVLPNQLPGLLQIANPKKLFYGSDYPFTPAAVASQFAEALEGTNAVKGEWERVLWRVLRGMCPSANNLFSSCLASFSRAWGEPGSGTKDPPFQYRYAT</sequence>
<dbReference type="AlphaFoldDB" id="A0A166EKI6"/>
<dbReference type="SUPFAM" id="SSF51556">
    <property type="entry name" value="Metallo-dependent hydrolases"/>
    <property type="match status" value="1"/>
</dbReference>
<reference evidence="1" key="1">
    <citation type="journal article" date="2016" name="Mol. Biol. Evol.">
        <title>Comparative Genomics of Early-Diverging Mushroom-Forming Fungi Provides Insights into the Origins of Lignocellulose Decay Capabilities.</title>
        <authorList>
            <person name="Nagy L.G."/>
            <person name="Riley R."/>
            <person name="Tritt A."/>
            <person name="Adam C."/>
            <person name="Daum C."/>
            <person name="Floudas D."/>
            <person name="Sun H."/>
            <person name="Yadav J.S."/>
            <person name="Pangilinan J."/>
            <person name="Larsson K.H."/>
            <person name="Matsuura K."/>
            <person name="Barry K."/>
            <person name="Labutti K."/>
            <person name="Kuo R."/>
            <person name="Ohm R.A."/>
            <person name="Bhattacharya S.S."/>
            <person name="Shirouzu T."/>
            <person name="Yoshinaga Y."/>
            <person name="Martin F.M."/>
            <person name="Grigoriev I.V."/>
            <person name="Hibbett D.S."/>
        </authorList>
    </citation>
    <scope>NUCLEOTIDE SEQUENCE [LARGE SCALE GENOMIC DNA]</scope>
    <source>
        <strain evidence="1">CBS 109695</strain>
    </source>
</reference>
<dbReference type="InterPro" id="IPR032466">
    <property type="entry name" value="Metal_Hydrolase"/>
</dbReference>
<gene>
    <name evidence="1" type="ORF">FIBSPDRAFT_958527</name>
</gene>
<dbReference type="Gene3D" id="3.20.20.140">
    <property type="entry name" value="Metal-dependent hydrolases"/>
    <property type="match status" value="1"/>
</dbReference>
<dbReference type="OrthoDB" id="2832284at2759"/>
<organism evidence="1">
    <name type="scientific">Athelia psychrophila</name>
    <dbReference type="NCBI Taxonomy" id="1759441"/>
    <lineage>
        <taxon>Eukaryota</taxon>
        <taxon>Fungi</taxon>
        <taxon>Dikarya</taxon>
        <taxon>Basidiomycota</taxon>
        <taxon>Agaricomycotina</taxon>
        <taxon>Agaricomycetes</taxon>
        <taxon>Agaricomycetidae</taxon>
        <taxon>Atheliales</taxon>
        <taxon>Atheliaceae</taxon>
        <taxon>Athelia</taxon>
    </lineage>
</organism>
<protein>
    <submittedName>
        <fullName evidence="1">Uncharacterized protein</fullName>
    </submittedName>
</protein>
<dbReference type="STRING" id="436010.A0A166EKI6"/>
<proteinExistence type="predicted"/>
<name>A0A166EKI6_9AGAM</name>
<dbReference type="EMBL" id="KV417600">
    <property type="protein sequence ID" value="KZP15855.1"/>
    <property type="molecule type" value="Genomic_DNA"/>
</dbReference>
<accession>A0A166EKI6</accession>
<evidence type="ECO:0000313" key="1">
    <source>
        <dbReference type="EMBL" id="KZP15855.1"/>
    </source>
</evidence>